<evidence type="ECO:0000256" key="14">
    <source>
        <dbReference type="ARBA" id="ARBA00022989"/>
    </source>
</evidence>
<evidence type="ECO:0000256" key="19">
    <source>
        <dbReference type="ARBA" id="ARBA00023329"/>
    </source>
</evidence>
<evidence type="ECO:0000256" key="20">
    <source>
        <dbReference type="ARBA" id="ARBA00037859"/>
    </source>
</evidence>
<evidence type="ECO:0000256" key="18">
    <source>
        <dbReference type="ARBA" id="ARBA00023273"/>
    </source>
</evidence>
<keyword evidence="15" id="KW-0333">Golgi apparatus</keyword>
<dbReference type="GO" id="GO:0043202">
    <property type="term" value="C:lysosomal lumen"/>
    <property type="evidence" value="ECO:0007669"/>
    <property type="project" value="UniProtKB-SubCell"/>
</dbReference>
<sequence length="180" mass="19836">MVKLGVNVSEKKAAGSEEGFDTIPLMTPLDAAQLQIPPPDMVSFHTCSGTDRSQVRDLSVQIFAFSLTACVCVCVQMALLVVCALAFLVCVVFLVVFKVYQYEQPCPDGFTYTQGRCVPAGVYSYYPPQGPAGRGRLFTIINHYNVAKHTITRAVSPWLSITAEERRVSQLHTKTQQNLD</sequence>
<evidence type="ECO:0000256" key="2">
    <source>
        <dbReference type="ARBA" id="ARBA00004156"/>
    </source>
</evidence>
<evidence type="ECO:0000256" key="12">
    <source>
        <dbReference type="ARBA" id="ARBA00022753"/>
    </source>
</evidence>
<evidence type="ECO:0000256" key="6">
    <source>
        <dbReference type="ARBA" id="ARBA00004333"/>
    </source>
</evidence>
<evidence type="ECO:0000256" key="3">
    <source>
        <dbReference type="ARBA" id="ARBA00004198"/>
    </source>
</evidence>
<evidence type="ECO:0000256" key="13">
    <source>
        <dbReference type="ARBA" id="ARBA00022968"/>
    </source>
</evidence>
<proteinExistence type="inferred from homology"/>
<dbReference type="Pfam" id="PF06387">
    <property type="entry name" value="Calcyon"/>
    <property type="match status" value="1"/>
</dbReference>
<evidence type="ECO:0000256" key="23">
    <source>
        <dbReference type="SAM" id="Phobius"/>
    </source>
</evidence>
<evidence type="ECO:0000256" key="17">
    <source>
        <dbReference type="ARBA" id="ARBA00023228"/>
    </source>
</evidence>
<keyword evidence="13" id="KW-0735">Signal-anchor</keyword>
<keyword evidence="14 23" id="KW-1133">Transmembrane helix</keyword>
<dbReference type="Ensembl" id="ENSAMXT00005015715.1">
    <property type="protein sequence ID" value="ENSAMXP00005014185.1"/>
    <property type="gene ID" value="ENSAMXG00005007524.1"/>
</dbReference>
<evidence type="ECO:0000256" key="8">
    <source>
        <dbReference type="ARBA" id="ARBA00004565"/>
    </source>
</evidence>
<keyword evidence="11 23" id="KW-0812">Transmembrane</keyword>
<comment type="subcellular location">
    <subcellularLocation>
        <location evidence="5">Cell projection</location>
        <location evidence="5">Dendrite</location>
    </subcellularLocation>
    <subcellularLocation>
        <location evidence="2">Cytoplasmic vesicle membrane</location>
    </subcellularLocation>
    <subcellularLocation>
        <location evidence="1">Early endosome membrane</location>
    </subcellularLocation>
    <subcellularLocation>
        <location evidence="6">Endosome</location>
        <location evidence="6">Multivesicular body membrane</location>
    </subcellularLocation>
    <subcellularLocation>
        <location evidence="20">Golgi apparatus</location>
        <location evidence="20">Golgi stack membrane</location>
    </subcellularLocation>
    <subcellularLocation>
        <location evidence="3">Golgi apparatus</location>
        <location evidence="3">trans-Golgi network membrane</location>
    </subcellularLocation>
    <subcellularLocation>
        <location evidence="7">Late endosome membrane</location>
    </subcellularLocation>
    <subcellularLocation>
        <location evidence="4">Lysosome lumen</location>
    </subcellularLocation>
    <subcellularLocation>
        <location evidence="9">Membrane</location>
        <topology evidence="9">Single-pass type II membrane protein</topology>
    </subcellularLocation>
    <subcellularLocation>
        <location evidence="8">Recycling endosome membrane</location>
    </subcellularLocation>
</comment>
<organism evidence="24 25">
    <name type="scientific">Astyanax mexicanus</name>
    <name type="common">Blind cave fish</name>
    <name type="synonym">Astyanax fasciatus mexicanus</name>
    <dbReference type="NCBI Taxonomy" id="7994"/>
    <lineage>
        <taxon>Eukaryota</taxon>
        <taxon>Metazoa</taxon>
        <taxon>Chordata</taxon>
        <taxon>Craniata</taxon>
        <taxon>Vertebrata</taxon>
        <taxon>Euteleostomi</taxon>
        <taxon>Actinopterygii</taxon>
        <taxon>Neopterygii</taxon>
        <taxon>Teleostei</taxon>
        <taxon>Ostariophysi</taxon>
        <taxon>Characiformes</taxon>
        <taxon>Characoidei</taxon>
        <taxon>Acestrorhamphidae</taxon>
        <taxon>Acestrorhamphinae</taxon>
        <taxon>Astyanax</taxon>
    </lineage>
</organism>
<accession>A0A8B9HSH3</accession>
<dbReference type="GO" id="GO:0032580">
    <property type="term" value="C:Golgi cisterna membrane"/>
    <property type="evidence" value="ECO:0007669"/>
    <property type="project" value="UniProtKB-SubCell"/>
</dbReference>
<dbReference type="GO" id="GO:0055038">
    <property type="term" value="C:recycling endosome membrane"/>
    <property type="evidence" value="ECO:0007669"/>
    <property type="project" value="UniProtKB-SubCell"/>
</dbReference>
<feature type="transmembrane region" description="Helical" evidence="23">
    <location>
        <begin position="62"/>
        <end position="95"/>
    </location>
</feature>
<dbReference type="PANTHER" id="PTHR28546:SF3">
    <property type="entry name" value="NEURONAL VESICLE TRAFFICKING-ASSOCIATED PROTEIN 1"/>
    <property type="match status" value="1"/>
</dbReference>
<name>A0A8B9HSH3_ASTMX</name>
<dbReference type="GO" id="GO:0031901">
    <property type="term" value="C:early endosome membrane"/>
    <property type="evidence" value="ECO:0007669"/>
    <property type="project" value="UniProtKB-SubCell"/>
</dbReference>
<dbReference type="GO" id="GO:0032051">
    <property type="term" value="F:clathrin light chain binding"/>
    <property type="evidence" value="ECO:0007669"/>
    <property type="project" value="InterPro"/>
</dbReference>
<keyword evidence="18" id="KW-0966">Cell projection</keyword>
<dbReference type="GO" id="GO:0030425">
    <property type="term" value="C:dendrite"/>
    <property type="evidence" value="ECO:0007669"/>
    <property type="project" value="UniProtKB-SubCell"/>
</dbReference>
<dbReference type="PANTHER" id="PTHR28546">
    <property type="entry name" value="NEURONAL VESICLE TRAFFICKING-ASSOCIATED PROTEIN 2-RELATED"/>
    <property type="match status" value="1"/>
</dbReference>
<evidence type="ECO:0000313" key="25">
    <source>
        <dbReference type="Proteomes" id="UP000694621"/>
    </source>
</evidence>
<evidence type="ECO:0000313" key="24">
    <source>
        <dbReference type="Ensembl" id="ENSAMXP00005014185.1"/>
    </source>
</evidence>
<keyword evidence="12" id="KW-0967">Endosome</keyword>
<evidence type="ECO:0000256" key="22">
    <source>
        <dbReference type="ARBA" id="ARBA00042477"/>
    </source>
</evidence>
<comment type="similarity">
    <text evidence="10">Belongs to the NSG family.</text>
</comment>
<dbReference type="GO" id="GO:0016197">
    <property type="term" value="P:endosomal transport"/>
    <property type="evidence" value="ECO:0007669"/>
    <property type="project" value="TreeGrafter"/>
</dbReference>
<evidence type="ECO:0000256" key="7">
    <source>
        <dbReference type="ARBA" id="ARBA00004414"/>
    </source>
</evidence>
<evidence type="ECO:0000256" key="10">
    <source>
        <dbReference type="ARBA" id="ARBA00007767"/>
    </source>
</evidence>
<reference evidence="24" key="1">
    <citation type="submission" date="2025-08" db="UniProtKB">
        <authorList>
            <consortium name="Ensembl"/>
        </authorList>
    </citation>
    <scope>IDENTIFICATION</scope>
</reference>
<keyword evidence="16 23" id="KW-0472">Membrane</keyword>
<evidence type="ECO:0000256" key="1">
    <source>
        <dbReference type="ARBA" id="ARBA00004146"/>
    </source>
</evidence>
<protein>
    <recommendedName>
        <fullName evidence="21">Neuronal vesicle trafficking-associated protein 1</fullName>
    </recommendedName>
    <alternativeName>
        <fullName evidence="22">Neuron-specific protein family member 1</fullName>
    </alternativeName>
</protein>
<dbReference type="InterPro" id="IPR009431">
    <property type="entry name" value="NSG"/>
</dbReference>
<dbReference type="GO" id="GO:0032585">
    <property type="term" value="C:multivesicular body membrane"/>
    <property type="evidence" value="ECO:0007669"/>
    <property type="project" value="UniProtKB-SubCell"/>
</dbReference>
<evidence type="ECO:0000256" key="21">
    <source>
        <dbReference type="ARBA" id="ARBA00040239"/>
    </source>
</evidence>
<keyword evidence="19" id="KW-0968">Cytoplasmic vesicle</keyword>
<evidence type="ECO:0000256" key="5">
    <source>
        <dbReference type="ARBA" id="ARBA00004279"/>
    </source>
</evidence>
<evidence type="ECO:0000256" key="4">
    <source>
        <dbReference type="ARBA" id="ARBA00004227"/>
    </source>
</evidence>
<evidence type="ECO:0000256" key="15">
    <source>
        <dbReference type="ARBA" id="ARBA00023034"/>
    </source>
</evidence>
<keyword evidence="17" id="KW-0458">Lysosome</keyword>
<dbReference type="Proteomes" id="UP000694621">
    <property type="component" value="Unplaced"/>
</dbReference>
<evidence type="ECO:0000256" key="16">
    <source>
        <dbReference type="ARBA" id="ARBA00023136"/>
    </source>
</evidence>
<dbReference type="GO" id="GO:0048268">
    <property type="term" value="P:clathrin coat assembly"/>
    <property type="evidence" value="ECO:0007669"/>
    <property type="project" value="InterPro"/>
</dbReference>
<evidence type="ECO:0000256" key="9">
    <source>
        <dbReference type="ARBA" id="ARBA00004606"/>
    </source>
</evidence>
<evidence type="ECO:0000256" key="11">
    <source>
        <dbReference type="ARBA" id="ARBA00022692"/>
    </source>
</evidence>
<dbReference type="AlphaFoldDB" id="A0A8B9HSH3"/>